<gene>
    <name evidence="9" type="ORF">LS81_009510</name>
</gene>
<feature type="region of interest" description="Disordered" evidence="7">
    <location>
        <begin position="162"/>
        <end position="182"/>
    </location>
</feature>
<dbReference type="EMBL" id="JRPL02000033">
    <property type="protein sequence ID" value="TLD80363.1"/>
    <property type="molecule type" value="Genomic_DNA"/>
</dbReference>
<dbReference type="OrthoDB" id="9807354at2"/>
<dbReference type="Pfam" id="PF03743">
    <property type="entry name" value="TrbI"/>
    <property type="match status" value="1"/>
</dbReference>
<evidence type="ECO:0000256" key="7">
    <source>
        <dbReference type="SAM" id="MobiDB-lite"/>
    </source>
</evidence>
<evidence type="ECO:0000256" key="8">
    <source>
        <dbReference type="SAM" id="Phobius"/>
    </source>
</evidence>
<evidence type="ECO:0000256" key="3">
    <source>
        <dbReference type="ARBA" id="ARBA00022475"/>
    </source>
</evidence>
<feature type="transmembrane region" description="Helical" evidence="8">
    <location>
        <begin position="27"/>
        <end position="48"/>
    </location>
</feature>
<dbReference type="RefSeq" id="WP_034347800.1">
    <property type="nucleotide sequence ID" value="NZ_FZNG01000021.1"/>
</dbReference>
<evidence type="ECO:0000256" key="5">
    <source>
        <dbReference type="ARBA" id="ARBA00022989"/>
    </source>
</evidence>
<dbReference type="InterPro" id="IPR005498">
    <property type="entry name" value="T4SS_VirB10/TraB/TrbI"/>
</dbReference>
<keyword evidence="5 8" id="KW-1133">Transmembrane helix</keyword>
<dbReference type="Gene3D" id="2.40.128.260">
    <property type="entry name" value="Type IV secretion system, VirB10/TraB/TrbI"/>
    <property type="match status" value="2"/>
</dbReference>
<keyword evidence="3" id="KW-1003">Cell membrane</keyword>
<evidence type="ECO:0000256" key="2">
    <source>
        <dbReference type="ARBA" id="ARBA00010265"/>
    </source>
</evidence>
<dbReference type="CDD" id="cd16429">
    <property type="entry name" value="VirB10"/>
    <property type="match status" value="1"/>
</dbReference>
<comment type="similarity">
    <text evidence="2">Belongs to the TrbI/VirB10 family.</text>
</comment>
<sequence length="389" mass="43362">MQEKEQEIYNDDKRIELEEQSINTKRLQVYAIMGLCALVLVLLGIYFINPFKKEPKEEIKEPTNIESSVKEKTFEIPKEETLADILEKNPDPTPQLNTQQSLPMLAMDPKPNVPRIVKGQTSSLIATEQSAQTQQNHYDQSYKSEHETIDRAQNYINQLMERNPNNTNIQQNNSTRESDSYHGEVYTPTAANIGAFDENLLLPKGTYIGCSLKTKIISEVKGGIACTISNDVYSANGNILLIEKGSTVTGQFKSGQIDDGVNRLFVIWQEVRTPNNVVIPMDSGGSDALGASGISGYIDNHYIKRFGSAILLSVIDDSLLLLSNSLGNNTGYGIYAQGARETSNNIANTTLQKMINIKPTLYKNQGDIVGIYVNRDIDFSKVYTLRNIH</sequence>
<organism evidence="9 10">
    <name type="scientific">Helicobacter trogontum</name>
    <dbReference type="NCBI Taxonomy" id="50960"/>
    <lineage>
        <taxon>Bacteria</taxon>
        <taxon>Pseudomonadati</taxon>
        <taxon>Campylobacterota</taxon>
        <taxon>Epsilonproteobacteria</taxon>
        <taxon>Campylobacterales</taxon>
        <taxon>Helicobacteraceae</taxon>
        <taxon>Helicobacter</taxon>
    </lineage>
</organism>
<feature type="compositionally biased region" description="Low complexity" evidence="7">
    <location>
        <begin position="163"/>
        <end position="173"/>
    </location>
</feature>
<evidence type="ECO:0000256" key="6">
    <source>
        <dbReference type="ARBA" id="ARBA00023136"/>
    </source>
</evidence>
<dbReference type="InterPro" id="IPR047695">
    <property type="entry name" value="T4SS_VirB10/PtlG"/>
</dbReference>
<keyword evidence="6 8" id="KW-0472">Membrane</keyword>
<evidence type="ECO:0000256" key="1">
    <source>
        <dbReference type="ARBA" id="ARBA00004162"/>
    </source>
</evidence>
<dbReference type="AlphaFoldDB" id="A0A4U8S3M2"/>
<comment type="caution">
    <text evidence="9">The sequence shown here is derived from an EMBL/GenBank/DDBJ whole genome shotgun (WGS) entry which is preliminary data.</text>
</comment>
<evidence type="ECO:0000256" key="4">
    <source>
        <dbReference type="ARBA" id="ARBA00022692"/>
    </source>
</evidence>
<accession>A0A4U8S3M2</accession>
<evidence type="ECO:0000313" key="10">
    <source>
        <dbReference type="Proteomes" id="UP000029878"/>
    </source>
</evidence>
<reference evidence="9 10" key="1">
    <citation type="journal article" date="2014" name="Genome Announc.">
        <title>Draft genome sequences of eight enterohepatic helicobacter species isolated from both laboratory and wild rodents.</title>
        <authorList>
            <person name="Sheh A."/>
            <person name="Shen Z."/>
            <person name="Fox J.G."/>
        </authorList>
    </citation>
    <scope>NUCLEOTIDE SEQUENCE [LARGE SCALE GENOMIC DNA]</scope>
    <source>
        <strain evidence="9 10">ATCC 700114</strain>
    </source>
</reference>
<name>A0A4U8S3M2_9HELI</name>
<comment type="subcellular location">
    <subcellularLocation>
        <location evidence="1">Cell membrane</location>
        <topology evidence="1">Single-pass membrane protein</topology>
    </subcellularLocation>
</comment>
<evidence type="ECO:0000313" key="9">
    <source>
        <dbReference type="EMBL" id="TLD80363.1"/>
    </source>
</evidence>
<protein>
    <submittedName>
        <fullName evidence="9">TrbI/VirB10 family protein</fullName>
    </submittedName>
</protein>
<dbReference type="GO" id="GO:0005886">
    <property type="term" value="C:plasma membrane"/>
    <property type="evidence" value="ECO:0007669"/>
    <property type="project" value="UniProtKB-SubCell"/>
</dbReference>
<dbReference type="NCBIfam" id="NF038091">
    <property type="entry name" value="T4SS_VirB10"/>
    <property type="match status" value="1"/>
</dbReference>
<keyword evidence="4 8" id="KW-0812">Transmembrane</keyword>
<dbReference type="Proteomes" id="UP000029878">
    <property type="component" value="Unassembled WGS sequence"/>
</dbReference>
<dbReference type="InterPro" id="IPR042217">
    <property type="entry name" value="T4SS_VirB10/TrbI"/>
</dbReference>
<proteinExistence type="inferred from homology"/>